<dbReference type="GeneID" id="74307991"/>
<name>A0A9E7PKB8_9EURY</name>
<gene>
    <name evidence="3" type="ORF">L6E24_09775</name>
</gene>
<dbReference type="RefSeq" id="WP_257741812.1">
    <property type="nucleotide sequence ID" value="NZ_CP096115.1"/>
</dbReference>
<accession>A0A9E7PKB8</accession>
<sequence length="314" mass="35194">MNSLDSLYLNKKVLVTGASGFIGRHLLARLYNSGANVNTISRKRCDFQLEIGQFILDICDEKAVRDCVLECQPDYIFHLAAYKERSTTVESLYTSIETNLIGSLNLFSAAKDMGLVKSIITLGTAEEYGINSLPFCENMRESPATSYSFSKLCVSNLSELFWRLYDFPVTIIRPTLAYGPGQGIDMFLPALIISLRDNKKFNMTFGNQTRDFVYVEDLVEALLVSSQTSFSKGQIINIGSGKTVKLSEIAYMVEKIMGKIGLVCLGGHPYRNNEVMDYYVDINKAKDLLNWNVKTPLDVGLQKTIAYYCGEKED</sequence>
<dbReference type="InterPro" id="IPR001509">
    <property type="entry name" value="Epimerase_deHydtase"/>
</dbReference>
<dbReference type="SUPFAM" id="SSF51735">
    <property type="entry name" value="NAD(P)-binding Rossmann-fold domains"/>
    <property type="match status" value="1"/>
</dbReference>
<reference evidence="3" key="1">
    <citation type="submission" date="2022-04" db="EMBL/GenBank/DDBJ databases">
        <title>Complete genome of Methanoplanus endosymbiosus DSM 3599.</title>
        <authorList>
            <person name="Chen S.-C."/>
            <person name="You Y.-T."/>
            <person name="Zhou Y.-Z."/>
            <person name="Lai M.-C."/>
        </authorList>
    </citation>
    <scope>NUCLEOTIDE SEQUENCE</scope>
    <source>
        <strain evidence="3">DSM 3599</strain>
    </source>
</reference>
<dbReference type="PANTHER" id="PTHR43000">
    <property type="entry name" value="DTDP-D-GLUCOSE 4,6-DEHYDRATASE-RELATED"/>
    <property type="match status" value="1"/>
</dbReference>
<comment type="similarity">
    <text evidence="1">Belongs to the NAD(P)-dependent epimerase/dehydratase family.</text>
</comment>
<protein>
    <submittedName>
        <fullName evidence="3">NAD(P)-dependent oxidoreductase</fullName>
    </submittedName>
</protein>
<dbReference type="InterPro" id="IPR036291">
    <property type="entry name" value="NAD(P)-bd_dom_sf"/>
</dbReference>
<keyword evidence="4" id="KW-1185">Reference proteome</keyword>
<dbReference type="KEGG" id="mend:L6E24_09775"/>
<evidence type="ECO:0000313" key="3">
    <source>
        <dbReference type="EMBL" id="UUX91658.1"/>
    </source>
</evidence>
<dbReference type="Gene3D" id="3.40.50.720">
    <property type="entry name" value="NAD(P)-binding Rossmann-like Domain"/>
    <property type="match status" value="1"/>
</dbReference>
<dbReference type="Pfam" id="PF01370">
    <property type="entry name" value="Epimerase"/>
    <property type="match status" value="1"/>
</dbReference>
<dbReference type="Proteomes" id="UP001060368">
    <property type="component" value="Chromosome"/>
</dbReference>
<feature type="domain" description="NAD-dependent epimerase/dehydratase" evidence="2">
    <location>
        <begin position="13"/>
        <end position="239"/>
    </location>
</feature>
<dbReference type="AlphaFoldDB" id="A0A9E7PKB8"/>
<evidence type="ECO:0000256" key="1">
    <source>
        <dbReference type="ARBA" id="ARBA00007637"/>
    </source>
</evidence>
<dbReference type="PRINTS" id="PR01713">
    <property type="entry name" value="NUCEPIMERASE"/>
</dbReference>
<proteinExistence type="inferred from homology"/>
<organism evidence="3 4">
    <name type="scientific">Methanoplanus endosymbiosus</name>
    <dbReference type="NCBI Taxonomy" id="33865"/>
    <lineage>
        <taxon>Archaea</taxon>
        <taxon>Methanobacteriati</taxon>
        <taxon>Methanobacteriota</taxon>
        <taxon>Stenosarchaea group</taxon>
        <taxon>Methanomicrobia</taxon>
        <taxon>Methanomicrobiales</taxon>
        <taxon>Methanomicrobiaceae</taxon>
        <taxon>Methanoplanus</taxon>
    </lineage>
</organism>
<evidence type="ECO:0000313" key="4">
    <source>
        <dbReference type="Proteomes" id="UP001060368"/>
    </source>
</evidence>
<dbReference type="EMBL" id="CP096115">
    <property type="protein sequence ID" value="UUX91658.1"/>
    <property type="molecule type" value="Genomic_DNA"/>
</dbReference>
<evidence type="ECO:0000259" key="2">
    <source>
        <dbReference type="Pfam" id="PF01370"/>
    </source>
</evidence>